<organism evidence="9 10">
    <name type="scientific">Weissella paramesenteroides</name>
    <name type="common">Leuconostoc paramesenteroides</name>
    <dbReference type="NCBI Taxonomy" id="1249"/>
    <lineage>
        <taxon>Bacteria</taxon>
        <taxon>Bacillati</taxon>
        <taxon>Bacillota</taxon>
        <taxon>Bacilli</taxon>
        <taxon>Lactobacillales</taxon>
        <taxon>Lactobacillaceae</taxon>
        <taxon>Weissella</taxon>
    </lineage>
</organism>
<keyword evidence="3 7" id="KW-0805">Transcription regulation</keyword>
<dbReference type="SUPFAM" id="SSF47413">
    <property type="entry name" value="lambda repressor-like DNA-binding domains"/>
    <property type="match status" value="1"/>
</dbReference>
<dbReference type="CDD" id="cd06298">
    <property type="entry name" value="PBP1_CcpA"/>
    <property type="match status" value="1"/>
</dbReference>
<dbReference type="FunFam" id="1.10.260.40:FF:000002">
    <property type="entry name" value="HTH-type transcriptional repressor PurR"/>
    <property type="match status" value="1"/>
</dbReference>
<evidence type="ECO:0000256" key="2">
    <source>
        <dbReference type="ARBA" id="ARBA00022491"/>
    </source>
</evidence>
<dbReference type="PROSITE" id="PS50932">
    <property type="entry name" value="HTH_LACI_2"/>
    <property type="match status" value="1"/>
</dbReference>
<dbReference type="Proteomes" id="UP001215461">
    <property type="component" value="Unassembled WGS sequence"/>
</dbReference>
<dbReference type="GO" id="GO:0003700">
    <property type="term" value="F:DNA-binding transcription factor activity"/>
    <property type="evidence" value="ECO:0007669"/>
    <property type="project" value="TreeGrafter"/>
</dbReference>
<dbReference type="PANTHER" id="PTHR30146">
    <property type="entry name" value="LACI-RELATED TRANSCRIPTIONAL REPRESSOR"/>
    <property type="match status" value="1"/>
</dbReference>
<dbReference type="InterPro" id="IPR046335">
    <property type="entry name" value="LacI/GalR-like_sensor"/>
</dbReference>
<dbReference type="InterPro" id="IPR028082">
    <property type="entry name" value="Peripla_BP_I"/>
</dbReference>
<keyword evidence="2 7" id="KW-0678">Repressor</keyword>
<dbReference type="InterPro" id="IPR006377">
    <property type="entry name" value="CcpA"/>
</dbReference>
<evidence type="ECO:0000256" key="4">
    <source>
        <dbReference type="ARBA" id="ARBA00023125"/>
    </source>
</evidence>
<dbReference type="PANTHER" id="PTHR30146:SF150">
    <property type="entry name" value="ARABINOSE METABOLISM TRANSCRIPTIONAL REPRESSOR"/>
    <property type="match status" value="1"/>
</dbReference>
<evidence type="ECO:0000313" key="9">
    <source>
        <dbReference type="EMBL" id="MDF8371776.1"/>
    </source>
</evidence>
<feature type="domain" description="HTH lacI-type" evidence="8">
    <location>
        <begin position="6"/>
        <end position="60"/>
    </location>
</feature>
<dbReference type="Pfam" id="PF13377">
    <property type="entry name" value="Peripla_BP_3"/>
    <property type="match status" value="1"/>
</dbReference>
<name>A0A4Q7IVI4_WEIPA</name>
<dbReference type="InterPro" id="IPR000843">
    <property type="entry name" value="HTH_LacI"/>
</dbReference>
<dbReference type="KEGG" id="wpa:CO680_02430"/>
<dbReference type="PRINTS" id="PR00036">
    <property type="entry name" value="HTHLACI"/>
</dbReference>
<dbReference type="Gene3D" id="1.10.260.40">
    <property type="entry name" value="lambda repressor-like DNA-binding domains"/>
    <property type="match status" value="1"/>
</dbReference>
<accession>A0A4Q7IVI4</accession>
<keyword evidence="4 7" id="KW-0238">DNA-binding</keyword>
<dbReference type="SUPFAM" id="SSF53822">
    <property type="entry name" value="Periplasmic binding protein-like I"/>
    <property type="match status" value="1"/>
</dbReference>
<dbReference type="SMART" id="SM00354">
    <property type="entry name" value="HTH_LACI"/>
    <property type="match status" value="1"/>
</dbReference>
<evidence type="ECO:0000256" key="3">
    <source>
        <dbReference type="ARBA" id="ARBA00023015"/>
    </source>
</evidence>
<keyword evidence="5 7" id="KW-0010">Activator</keyword>
<dbReference type="RefSeq" id="WP_002828405.1">
    <property type="nucleotide sequence ID" value="NZ_CABKOP010000011.1"/>
</dbReference>
<comment type="function">
    <text evidence="7">Global transcriptional regulator of carbon catabolite repression (CCR) and carbon catabolite activation (CCA), which ensures optimal energy usage under diverse conditions.</text>
</comment>
<dbReference type="Gene3D" id="3.40.50.2300">
    <property type="match status" value="2"/>
</dbReference>
<protein>
    <recommendedName>
        <fullName evidence="1 7">Catabolite control protein A</fullName>
    </recommendedName>
</protein>
<dbReference type="PROSITE" id="PS00356">
    <property type="entry name" value="HTH_LACI_1"/>
    <property type="match status" value="1"/>
</dbReference>
<evidence type="ECO:0000256" key="5">
    <source>
        <dbReference type="ARBA" id="ARBA00023159"/>
    </source>
</evidence>
<dbReference type="GO" id="GO:0000976">
    <property type="term" value="F:transcription cis-regulatory region binding"/>
    <property type="evidence" value="ECO:0007669"/>
    <property type="project" value="TreeGrafter"/>
</dbReference>
<proteinExistence type="predicted"/>
<gene>
    <name evidence="9" type="primary">ccpA</name>
    <name evidence="9" type="ORF">G9403_09015</name>
</gene>
<dbReference type="Pfam" id="PF00356">
    <property type="entry name" value="LacI"/>
    <property type="match status" value="1"/>
</dbReference>
<dbReference type="CDD" id="cd01392">
    <property type="entry name" value="HTH_LacI"/>
    <property type="match status" value="1"/>
</dbReference>
<evidence type="ECO:0000256" key="1">
    <source>
        <dbReference type="ARBA" id="ARBA00019435"/>
    </source>
</evidence>
<keyword evidence="6 7" id="KW-0804">Transcription</keyword>
<dbReference type="AlphaFoldDB" id="A0A4Q7IVI4"/>
<evidence type="ECO:0000256" key="7">
    <source>
        <dbReference type="RuleBase" id="RU368079"/>
    </source>
</evidence>
<evidence type="ECO:0000259" key="8">
    <source>
        <dbReference type="PROSITE" id="PS50932"/>
    </source>
</evidence>
<evidence type="ECO:0000313" key="10">
    <source>
        <dbReference type="Proteomes" id="UP001215461"/>
    </source>
</evidence>
<dbReference type="GeneID" id="93950487"/>
<sequence length="337" mass="36966">MDKQTVTIYDVAREAKVSMATVSRVVNGNANVKAETKEKVNAVIAKLGYRPNAVARGLASRRTTTIGVVIPDVTNHYFAELARGIDDVAAMYHYQIILANSDESNTKEIQVMENLLGKQVDGIVFMGNILNDDIRDEFKKADVPVVLAGLLDEYEEQPSVNIEYRSAMSDATTRLLQAGHTKIAFVTGDLDHYMNKAHKLLGYQDALAAYDVAYDEKLVFQGTYDYQSGYQLAQEIKDSEATAAIVANDEMAAGVINGLTDAGVNVPDDFEIITGNDSKVAVITRPQLSSITQPIYDIGAVAMRMLTKLMNHEELAVNNIVLPHGYVDRGSTKHDNM</sequence>
<dbReference type="InterPro" id="IPR010982">
    <property type="entry name" value="Lambda_DNA-bd_dom_sf"/>
</dbReference>
<dbReference type="EMBL" id="JAANXN010000013">
    <property type="protein sequence ID" value="MDF8371776.1"/>
    <property type="molecule type" value="Genomic_DNA"/>
</dbReference>
<evidence type="ECO:0000256" key="6">
    <source>
        <dbReference type="ARBA" id="ARBA00023163"/>
    </source>
</evidence>
<reference evidence="9 10" key="1">
    <citation type="submission" date="2020-03" db="EMBL/GenBank/DDBJ databases">
        <title>Comparative genomics of Weissella paramesenteroides.</title>
        <authorList>
            <person name="Kant R."/>
            <person name="Takala T."/>
            <person name="Saris P."/>
        </authorList>
    </citation>
    <scope>NUCLEOTIDE SEQUENCE [LARGE SCALE GENOMIC DNA]</scope>
    <source>
        <strain evidence="9 10">SJ27-4</strain>
    </source>
</reference>
<comment type="caution">
    <text evidence="9">The sequence shown here is derived from an EMBL/GenBank/DDBJ whole genome shotgun (WGS) entry which is preliminary data.</text>
</comment>
<dbReference type="NCBIfam" id="TIGR01481">
    <property type="entry name" value="ccpA"/>
    <property type="match status" value="1"/>
</dbReference>